<feature type="compositionally biased region" description="Low complexity" evidence="1">
    <location>
        <begin position="809"/>
        <end position="837"/>
    </location>
</feature>
<organism evidence="2 3">
    <name type="scientific">Malassezia globosa (strain ATCC MYA-4612 / CBS 7966)</name>
    <name type="common">Dandruff-associated fungus</name>
    <dbReference type="NCBI Taxonomy" id="425265"/>
    <lineage>
        <taxon>Eukaryota</taxon>
        <taxon>Fungi</taxon>
        <taxon>Dikarya</taxon>
        <taxon>Basidiomycota</taxon>
        <taxon>Ustilaginomycotina</taxon>
        <taxon>Malasseziomycetes</taxon>
        <taxon>Malasseziales</taxon>
        <taxon>Malasseziaceae</taxon>
        <taxon>Malassezia</taxon>
    </lineage>
</organism>
<protein>
    <submittedName>
        <fullName evidence="2">Uncharacterized protein</fullName>
    </submittedName>
</protein>
<comment type="caution">
    <text evidence="2">The sequence shown here is derived from an EMBL/GenBank/DDBJ whole genome shotgun (WGS) entry which is preliminary data.</text>
</comment>
<dbReference type="SUPFAM" id="SSF49313">
    <property type="entry name" value="Cadherin-like"/>
    <property type="match status" value="1"/>
</dbReference>
<evidence type="ECO:0000256" key="1">
    <source>
        <dbReference type="SAM" id="MobiDB-lite"/>
    </source>
</evidence>
<feature type="compositionally biased region" description="Polar residues" evidence="1">
    <location>
        <begin position="984"/>
        <end position="999"/>
    </location>
</feature>
<evidence type="ECO:0000313" key="2">
    <source>
        <dbReference type="EMBL" id="EDP43204.1"/>
    </source>
</evidence>
<feature type="region of interest" description="Disordered" evidence="1">
    <location>
        <begin position="87"/>
        <end position="121"/>
    </location>
</feature>
<dbReference type="STRING" id="425265.A8Q2N6"/>
<dbReference type="GO" id="GO:0016020">
    <property type="term" value="C:membrane"/>
    <property type="evidence" value="ECO:0007669"/>
    <property type="project" value="InterPro"/>
</dbReference>
<sequence length="1123" mass="121121">MNIPSQNFSVGSVRHLSFSSDEWSQAPVHADAPRPQLPIAKSSDLNALHLDSSANEQQKFLDFHSMSSRSAAGLHLSALAPPGPTDHLPIGLGLSPSSTSANSEQNCRSSPIQPTTVPTPSLETSVNPFSAVDLAHASAHPPVTPGGHNMPLSMASSTTISKDPQEHVGYVSPKHMQRSKQLLPDIGASIDELASAAADARVHFHGGRFDTCNEKIDSIKQLIKRIAEMGMIGLTLSTETQHMRRHSTSALPYGSLMSPDEEKQIGSAATFSALADDVESRKRRLNGELHQEHPFKSQRGAQSNAPSTRSRSRSDLSDFSKAISSTEPHFNAGAVFSPKLHSNVFDFNVPQPASLSQRQQPVHPQTAFSDHTNAPHDVQGVPSTTSNPSSILHSQLMPSSPQNNVTNASSTSVHGTRPLNFAATASTATSSGNENSMHHVTSTPQAMDMTLKSGSHNAWTPSDSIGELKPSLHLESLPMPNMADSSLEPTTPGLKEAPLQHDDANEALNDRSNLGGPELSAELRSVYEETFHEFLTSLCSNLEAKDERGELIHQTLMPKKMARLDESPDFRPFKFRIQAFTNAFQSELQRRGLSEDDLSMRKIKLFLWTHPFISRFNEDGKKAKSKGNHIWIIEARRLPAGRWEFFTFSPKIAAAPSNVAYVNEPWTWNLRIWDPQMSSGSVNVAFSANAMPSWLHWEDEDKVMTGVPHHSSQGGYVNVSAVCMHLGELHHLEHSFYLHVADRSDPSRLEPPTSQTGGVPDEQTAPASLTDLFSPPVSTTPQGAAVQPPKNDALLPQGVSVPMSIPMPSAAQGHGQGQAQQGAGPTPGQGSTTAPGSASMPPGLGSGLGHIQMPAPTHDQANTHVSTPVHTHPPPLTTEGTRETTVPMTGHVQALSQPQAHAQLQMQSPTQAVTQPAAQSPSQLPSSMSSRHGASVQDSQKYDMFDPSRPSHELLPSMPFPFTPPIFMDKHVGPTGASGMDPNALQSSHPPDSSHNETLFTASSNPTSAVFMDKTPVANAPVHTPVLHSTSPVSTLSSTVHTPALGGSFSPQGPEHDTRPMMQMWNHIDQRQREQASSFMLLMPQRPQSFTLNEHPGQGTPISNMPNDMNATLPSVNQHHLAS</sequence>
<feature type="compositionally biased region" description="Polar residues" evidence="1">
    <location>
        <begin position="898"/>
        <end position="914"/>
    </location>
</feature>
<dbReference type="VEuPathDB" id="FungiDB:MGL_2214"/>
<dbReference type="AlphaFoldDB" id="A8Q2N6"/>
<gene>
    <name evidence="2" type="ORF">MGL_2214</name>
</gene>
<accession>A8Q2N6</accession>
<name>A8Q2N6_MALGO</name>
<reference evidence="2 3" key="1">
    <citation type="journal article" date="2007" name="Proc. Natl. Acad. Sci. U.S.A.">
        <title>Dandruff-associated Malassezia genomes reveal convergent and divergent virulence traits shared with plant and human fungal pathogens.</title>
        <authorList>
            <person name="Xu J."/>
            <person name="Saunders C.W."/>
            <person name="Hu P."/>
            <person name="Grant R.A."/>
            <person name="Boekhout T."/>
            <person name="Kuramae E.E."/>
            <person name="Kronstad J.W."/>
            <person name="Deangelis Y.M."/>
            <person name="Reeder N.L."/>
            <person name="Johnstone K.R."/>
            <person name="Leland M."/>
            <person name="Fieno A.M."/>
            <person name="Begley W.M."/>
            <person name="Sun Y."/>
            <person name="Lacey M.P."/>
            <person name="Chaudhary T."/>
            <person name="Keough T."/>
            <person name="Chu L."/>
            <person name="Sears R."/>
            <person name="Yuan B."/>
            <person name="Dawson T.L.Jr."/>
        </authorList>
    </citation>
    <scope>NUCLEOTIDE SEQUENCE [LARGE SCALE GENOMIC DNA]</scope>
    <source>
        <strain evidence="3">ATCC MYA-4612 / CBS 7966</strain>
    </source>
</reference>
<dbReference type="EMBL" id="AAYY01000008">
    <property type="protein sequence ID" value="EDP43204.1"/>
    <property type="molecule type" value="Genomic_DNA"/>
</dbReference>
<dbReference type="OMA" id="EHPGQGT"/>
<dbReference type="InterPro" id="IPR015919">
    <property type="entry name" value="Cadherin-like_sf"/>
</dbReference>
<feature type="region of interest" description="Disordered" evidence="1">
    <location>
        <begin position="288"/>
        <end position="318"/>
    </location>
</feature>
<dbReference type="InParanoid" id="A8Q2N6"/>
<feature type="compositionally biased region" description="Polar residues" evidence="1">
    <location>
        <begin position="95"/>
        <end position="121"/>
    </location>
</feature>
<dbReference type="Proteomes" id="UP000008837">
    <property type="component" value="Unassembled WGS sequence"/>
</dbReference>
<dbReference type="KEGG" id="mgl:MGL_2214"/>
<dbReference type="GeneID" id="5854725"/>
<feature type="compositionally biased region" description="Low complexity" evidence="1">
    <location>
        <begin position="915"/>
        <end position="930"/>
    </location>
</feature>
<dbReference type="RefSeq" id="XP_001730418.1">
    <property type="nucleotide sequence ID" value="XM_001730366.1"/>
</dbReference>
<feature type="region of interest" description="Disordered" evidence="1">
    <location>
        <begin position="354"/>
        <end position="415"/>
    </location>
</feature>
<proteinExistence type="predicted"/>
<feature type="compositionally biased region" description="Basic and acidic residues" evidence="1">
    <location>
        <begin position="940"/>
        <end position="952"/>
    </location>
</feature>
<feature type="region of interest" description="Disordered" evidence="1">
    <location>
        <begin position="974"/>
        <end position="999"/>
    </location>
</feature>
<feature type="compositionally biased region" description="Polar residues" evidence="1">
    <location>
        <begin position="381"/>
        <end position="414"/>
    </location>
</feature>
<feature type="compositionally biased region" description="Polar residues" evidence="1">
    <location>
        <begin position="354"/>
        <end position="372"/>
    </location>
</feature>
<feature type="region of interest" description="Disordered" evidence="1">
    <location>
        <begin position="744"/>
        <end position="883"/>
    </location>
</feature>
<feature type="region of interest" description="Disordered" evidence="1">
    <location>
        <begin position="898"/>
        <end position="952"/>
    </location>
</feature>
<dbReference type="OrthoDB" id="5593376at2759"/>
<evidence type="ECO:0000313" key="3">
    <source>
        <dbReference type="Proteomes" id="UP000008837"/>
    </source>
</evidence>
<dbReference type="GO" id="GO:0005509">
    <property type="term" value="F:calcium ion binding"/>
    <property type="evidence" value="ECO:0007669"/>
    <property type="project" value="InterPro"/>
</dbReference>
<keyword evidence="3" id="KW-1185">Reference proteome</keyword>